<sequence>MDEKEKTIEVKNLDEVKEIIEDLPDGTVLSFDIREVTSHAEAERK</sequence>
<dbReference type="Proteomes" id="UP000295500">
    <property type="component" value="Unassembled WGS sequence"/>
</dbReference>
<organism evidence="1 2">
    <name type="scientific">Aminicella lysinilytica</name>
    <dbReference type="NCBI Taxonomy" id="433323"/>
    <lineage>
        <taxon>Bacteria</taxon>
        <taxon>Bacillati</taxon>
        <taxon>Bacillota</taxon>
        <taxon>Clostridia</taxon>
        <taxon>Peptostreptococcales</taxon>
        <taxon>Anaerovoracaceae</taxon>
        <taxon>Aminicella</taxon>
    </lineage>
</organism>
<accession>A0A4R6Q1W2</accession>
<name>A0A4R6Q1W2_9FIRM</name>
<evidence type="ECO:0000313" key="2">
    <source>
        <dbReference type="Proteomes" id="UP000295500"/>
    </source>
</evidence>
<dbReference type="RefSeq" id="WP_166635383.1">
    <property type="nucleotide sequence ID" value="NZ_SNXO01000018.1"/>
</dbReference>
<proteinExistence type="predicted"/>
<gene>
    <name evidence="1" type="ORF">EV211_11821</name>
</gene>
<evidence type="ECO:0000313" key="1">
    <source>
        <dbReference type="EMBL" id="TDP55967.1"/>
    </source>
</evidence>
<dbReference type="EMBL" id="SNXO01000018">
    <property type="protein sequence ID" value="TDP55967.1"/>
    <property type="molecule type" value="Genomic_DNA"/>
</dbReference>
<reference evidence="1 2" key="1">
    <citation type="submission" date="2019-03" db="EMBL/GenBank/DDBJ databases">
        <title>Genomic Encyclopedia of Type Strains, Phase IV (KMG-IV): sequencing the most valuable type-strain genomes for metagenomic binning, comparative biology and taxonomic classification.</title>
        <authorList>
            <person name="Goeker M."/>
        </authorList>
    </citation>
    <scope>NUCLEOTIDE SEQUENCE [LARGE SCALE GENOMIC DNA]</scope>
    <source>
        <strain evidence="1 2">DSM 28287</strain>
    </source>
</reference>
<comment type="caution">
    <text evidence="1">The sequence shown here is derived from an EMBL/GenBank/DDBJ whole genome shotgun (WGS) entry which is preliminary data.</text>
</comment>
<protein>
    <submittedName>
        <fullName evidence="1">Uncharacterized protein</fullName>
    </submittedName>
</protein>
<dbReference type="AlphaFoldDB" id="A0A4R6Q1W2"/>
<keyword evidence="2" id="KW-1185">Reference proteome</keyword>